<comment type="caution">
    <text evidence="1">The sequence shown here is derived from an EMBL/GenBank/DDBJ whole genome shotgun (WGS) entry which is preliminary data.</text>
</comment>
<protein>
    <recommendedName>
        <fullName evidence="3">DUF192 domain-containing protein</fullName>
    </recommendedName>
</protein>
<dbReference type="OrthoDB" id="64208at2157"/>
<accession>M0BBB7</accession>
<dbReference type="Gene3D" id="2.60.120.1140">
    <property type="entry name" value="Protein of unknown function DUF192"/>
    <property type="match status" value="1"/>
</dbReference>
<dbReference type="AlphaFoldDB" id="M0BBB7"/>
<dbReference type="PANTHER" id="PTHR37953:SF1">
    <property type="entry name" value="UPF0127 PROTEIN MJ1496"/>
    <property type="match status" value="1"/>
</dbReference>
<dbReference type="PANTHER" id="PTHR37953">
    <property type="entry name" value="UPF0127 PROTEIN MJ1496"/>
    <property type="match status" value="1"/>
</dbReference>
<organism evidence="1 2">
    <name type="scientific">Halovivax asiaticus JCM 14624</name>
    <dbReference type="NCBI Taxonomy" id="1227490"/>
    <lineage>
        <taxon>Archaea</taxon>
        <taxon>Methanobacteriati</taxon>
        <taxon>Methanobacteriota</taxon>
        <taxon>Stenosarchaea group</taxon>
        <taxon>Halobacteria</taxon>
        <taxon>Halobacteriales</taxon>
        <taxon>Natrialbaceae</taxon>
        <taxon>Halovivax</taxon>
    </lineage>
</organism>
<proteinExistence type="predicted"/>
<dbReference type="InterPro" id="IPR003795">
    <property type="entry name" value="DUF192"/>
</dbReference>
<keyword evidence="2" id="KW-1185">Reference proteome</keyword>
<dbReference type="PATRIC" id="fig|1227490.4.peg.3060"/>
<evidence type="ECO:0000313" key="2">
    <source>
        <dbReference type="Proteomes" id="UP000011560"/>
    </source>
</evidence>
<reference evidence="1 2" key="1">
    <citation type="journal article" date="2014" name="PLoS Genet.">
        <title>Phylogenetically driven sequencing of extremely halophilic archaea reveals strategies for static and dynamic osmo-response.</title>
        <authorList>
            <person name="Becker E.A."/>
            <person name="Seitzer P.M."/>
            <person name="Tritt A."/>
            <person name="Larsen D."/>
            <person name="Krusor M."/>
            <person name="Yao A.I."/>
            <person name="Wu D."/>
            <person name="Madern D."/>
            <person name="Eisen J.A."/>
            <person name="Darling A.E."/>
            <person name="Facciotti M.T."/>
        </authorList>
    </citation>
    <scope>NUCLEOTIDE SEQUENCE [LARGE SCALE GENOMIC DNA]</scope>
    <source>
        <strain evidence="1 2">JCM 14624</strain>
    </source>
</reference>
<dbReference type="STRING" id="1227490.C479_15080"/>
<dbReference type="RefSeq" id="WP_007704415.1">
    <property type="nucleotide sequence ID" value="NZ_AOIQ01000022.1"/>
</dbReference>
<sequence length="117" mass="12992">MQLVHEPPTDSQSIVASSVRTADSFLAKAFGLMFRRSLPADYGLAFRFDERRTRTIHMVFVFVPLDVIWIADGVVTHVERLHPWRGIARAEADLIVELPAGSADGVEVGDQLSLTET</sequence>
<dbReference type="EMBL" id="AOIQ01000022">
    <property type="protein sequence ID" value="ELZ07777.1"/>
    <property type="molecule type" value="Genomic_DNA"/>
</dbReference>
<gene>
    <name evidence="1" type="ORF">C479_15080</name>
</gene>
<dbReference type="Pfam" id="PF02643">
    <property type="entry name" value="DUF192"/>
    <property type="match status" value="1"/>
</dbReference>
<dbReference type="Proteomes" id="UP000011560">
    <property type="component" value="Unassembled WGS sequence"/>
</dbReference>
<evidence type="ECO:0000313" key="1">
    <source>
        <dbReference type="EMBL" id="ELZ07777.1"/>
    </source>
</evidence>
<evidence type="ECO:0008006" key="3">
    <source>
        <dbReference type="Google" id="ProtNLM"/>
    </source>
</evidence>
<dbReference type="InterPro" id="IPR038695">
    <property type="entry name" value="Saro_0823-like_sf"/>
</dbReference>
<name>M0BBB7_9EURY</name>